<evidence type="ECO:0000313" key="2">
    <source>
        <dbReference type="EMBL" id="CZR65276.1"/>
    </source>
</evidence>
<name>A0A1L7XK15_9HELO</name>
<reference evidence="2 3" key="1">
    <citation type="submission" date="2016-03" db="EMBL/GenBank/DDBJ databases">
        <authorList>
            <person name="Ploux O."/>
        </authorList>
    </citation>
    <scope>NUCLEOTIDE SEQUENCE [LARGE SCALE GENOMIC DNA]</scope>
    <source>
        <strain evidence="2 3">UAMH 11012</strain>
    </source>
</reference>
<evidence type="ECO:0000256" key="1">
    <source>
        <dbReference type="SAM" id="Phobius"/>
    </source>
</evidence>
<keyword evidence="1" id="KW-0472">Membrane</keyword>
<dbReference type="AlphaFoldDB" id="A0A1L7XK15"/>
<gene>
    <name evidence="2" type="ORF">PAC_15176</name>
</gene>
<accession>A0A1L7XK15</accession>
<feature type="transmembrane region" description="Helical" evidence="1">
    <location>
        <begin position="51"/>
        <end position="69"/>
    </location>
</feature>
<dbReference type="Proteomes" id="UP000184330">
    <property type="component" value="Unassembled WGS sequence"/>
</dbReference>
<keyword evidence="1" id="KW-0812">Transmembrane</keyword>
<sequence>MKVYKQALLAFQSQNHQTISTIMNRDRLTAIGLGVGATVLHAYNFTNDPGMTLWALGTVYVTCSVVVYYRQLRGKSTRDNISSADQALISKTDQDVGYKIIPDWAKVLQAMENERPSLKDDPEFQSQLSKWTELLDNFETAKDSQVKDWIDCARRNNVSESAIKNLQLTTVRHESKYISRSYRRPDPPDRAYHSSEEYEHVLPEHEWSDWAWDKKRGCYYRAREDGAGGWEYDHAPQEYGDA</sequence>
<proteinExistence type="predicted"/>
<evidence type="ECO:0000313" key="3">
    <source>
        <dbReference type="Proteomes" id="UP000184330"/>
    </source>
</evidence>
<protein>
    <submittedName>
        <fullName evidence="2">Uncharacterized protein</fullName>
    </submittedName>
</protein>
<dbReference type="OrthoDB" id="10668660at2759"/>
<organism evidence="2 3">
    <name type="scientific">Phialocephala subalpina</name>
    <dbReference type="NCBI Taxonomy" id="576137"/>
    <lineage>
        <taxon>Eukaryota</taxon>
        <taxon>Fungi</taxon>
        <taxon>Dikarya</taxon>
        <taxon>Ascomycota</taxon>
        <taxon>Pezizomycotina</taxon>
        <taxon>Leotiomycetes</taxon>
        <taxon>Helotiales</taxon>
        <taxon>Mollisiaceae</taxon>
        <taxon>Phialocephala</taxon>
        <taxon>Phialocephala fortinii species complex</taxon>
    </lineage>
</organism>
<dbReference type="EMBL" id="FJOG01000030">
    <property type="protein sequence ID" value="CZR65276.1"/>
    <property type="molecule type" value="Genomic_DNA"/>
</dbReference>
<keyword evidence="1" id="KW-1133">Transmembrane helix</keyword>
<keyword evidence="3" id="KW-1185">Reference proteome</keyword>
<feature type="transmembrane region" description="Helical" evidence="1">
    <location>
        <begin position="28"/>
        <end position="45"/>
    </location>
</feature>